<dbReference type="Proteomes" id="UP000315295">
    <property type="component" value="Unassembled WGS sequence"/>
</dbReference>
<dbReference type="EMBL" id="VIEB01000707">
    <property type="protein sequence ID" value="TQD82814.1"/>
    <property type="molecule type" value="Genomic_DNA"/>
</dbReference>
<proteinExistence type="predicted"/>
<evidence type="ECO:0000313" key="1">
    <source>
        <dbReference type="EMBL" id="TQD82814.1"/>
    </source>
</evidence>
<gene>
    <name evidence="1" type="ORF">C1H46_031644</name>
</gene>
<sequence>MATAQTLIDVEAGTLTLRVQDQSVVFSLFKATKRPGDVQNCMCVDVLDNLLHAEIMPRLTSDPLLNVLHGFENKNTEDEEVF</sequence>
<organism evidence="1 2">
    <name type="scientific">Malus baccata</name>
    <name type="common">Siberian crab apple</name>
    <name type="synonym">Pyrus baccata</name>
    <dbReference type="NCBI Taxonomy" id="106549"/>
    <lineage>
        <taxon>Eukaryota</taxon>
        <taxon>Viridiplantae</taxon>
        <taxon>Streptophyta</taxon>
        <taxon>Embryophyta</taxon>
        <taxon>Tracheophyta</taxon>
        <taxon>Spermatophyta</taxon>
        <taxon>Magnoliopsida</taxon>
        <taxon>eudicotyledons</taxon>
        <taxon>Gunneridae</taxon>
        <taxon>Pentapetalae</taxon>
        <taxon>rosids</taxon>
        <taxon>fabids</taxon>
        <taxon>Rosales</taxon>
        <taxon>Rosaceae</taxon>
        <taxon>Amygdaloideae</taxon>
        <taxon>Maleae</taxon>
        <taxon>Malus</taxon>
    </lineage>
</organism>
<comment type="caution">
    <text evidence="1">The sequence shown here is derived from an EMBL/GenBank/DDBJ whole genome shotgun (WGS) entry which is preliminary data.</text>
</comment>
<protein>
    <submittedName>
        <fullName evidence="1">Uncharacterized protein</fullName>
    </submittedName>
</protein>
<keyword evidence="2" id="KW-1185">Reference proteome</keyword>
<name>A0A540L8L2_MALBA</name>
<accession>A0A540L8L2</accession>
<evidence type="ECO:0000313" key="2">
    <source>
        <dbReference type="Proteomes" id="UP000315295"/>
    </source>
</evidence>
<reference evidence="1 2" key="1">
    <citation type="journal article" date="2019" name="G3 (Bethesda)">
        <title>Sequencing of a Wild Apple (Malus baccata) Genome Unravels the Differences Between Cultivated and Wild Apple Species Regarding Disease Resistance and Cold Tolerance.</title>
        <authorList>
            <person name="Chen X."/>
        </authorList>
    </citation>
    <scope>NUCLEOTIDE SEQUENCE [LARGE SCALE GENOMIC DNA]</scope>
    <source>
        <strain evidence="2">cv. Shandingzi</strain>
        <tissue evidence="1">Leaves</tissue>
    </source>
</reference>
<dbReference type="AlphaFoldDB" id="A0A540L8L2"/>